<proteinExistence type="predicted"/>
<dbReference type="EMBL" id="JACEIK010001445">
    <property type="protein sequence ID" value="MCD7469453.1"/>
    <property type="molecule type" value="Genomic_DNA"/>
</dbReference>
<accession>A0ABS8TEA0</accession>
<protein>
    <submittedName>
        <fullName evidence="1">Uncharacterized protein</fullName>
    </submittedName>
</protein>
<dbReference type="Proteomes" id="UP000823775">
    <property type="component" value="Unassembled WGS sequence"/>
</dbReference>
<sequence>MGDEEVRIATYYLLLQQAPDASGILKEGFSRLLDVIKVAHVVDANFSYEGPSPVLKGIQVVILSPSDEAKTVYGALHGLQIHNRSHWRYSSYPKLWNGATSSSERYTVADAAEIICRKTWNQCVLAELDAQDMLSLDFSKIFKYKFVHLGGEGSGYKLKQHRLYGTTAYEYFVLRAQKIAYIPHGYENYQLARGGVAQQAHLQLDCRLARCYISSLLLLVYLLHKREAMDRYDNIAKNPSQAVSQVGAFQMLIESERSGFWSINRRHVELPPEEPGFK</sequence>
<comment type="caution">
    <text evidence="1">The sequence shown here is derived from an EMBL/GenBank/DDBJ whole genome shotgun (WGS) entry which is preliminary data.</text>
</comment>
<keyword evidence="2" id="KW-1185">Reference proteome</keyword>
<name>A0ABS8TEA0_DATST</name>
<evidence type="ECO:0000313" key="1">
    <source>
        <dbReference type="EMBL" id="MCD7469453.1"/>
    </source>
</evidence>
<evidence type="ECO:0000313" key="2">
    <source>
        <dbReference type="Proteomes" id="UP000823775"/>
    </source>
</evidence>
<reference evidence="1 2" key="1">
    <citation type="journal article" date="2021" name="BMC Genomics">
        <title>Datura genome reveals duplications of psychoactive alkaloid biosynthetic genes and high mutation rate following tissue culture.</title>
        <authorList>
            <person name="Rajewski A."/>
            <person name="Carter-House D."/>
            <person name="Stajich J."/>
            <person name="Litt A."/>
        </authorList>
    </citation>
    <scope>NUCLEOTIDE SEQUENCE [LARGE SCALE GENOMIC DNA]</scope>
    <source>
        <strain evidence="1">AR-01</strain>
    </source>
</reference>
<gene>
    <name evidence="1" type="ORF">HAX54_008504</name>
</gene>
<organism evidence="1 2">
    <name type="scientific">Datura stramonium</name>
    <name type="common">Jimsonweed</name>
    <name type="synonym">Common thornapple</name>
    <dbReference type="NCBI Taxonomy" id="4076"/>
    <lineage>
        <taxon>Eukaryota</taxon>
        <taxon>Viridiplantae</taxon>
        <taxon>Streptophyta</taxon>
        <taxon>Embryophyta</taxon>
        <taxon>Tracheophyta</taxon>
        <taxon>Spermatophyta</taxon>
        <taxon>Magnoliopsida</taxon>
        <taxon>eudicotyledons</taxon>
        <taxon>Gunneridae</taxon>
        <taxon>Pentapetalae</taxon>
        <taxon>asterids</taxon>
        <taxon>lamiids</taxon>
        <taxon>Solanales</taxon>
        <taxon>Solanaceae</taxon>
        <taxon>Solanoideae</taxon>
        <taxon>Datureae</taxon>
        <taxon>Datura</taxon>
    </lineage>
</organism>